<accession>A0AAD4SYN1</accession>
<dbReference type="GO" id="GO:0000145">
    <property type="term" value="C:exocyst"/>
    <property type="evidence" value="ECO:0007669"/>
    <property type="project" value="InterPro"/>
</dbReference>
<proteinExistence type="inferred from homology"/>
<dbReference type="InterPro" id="IPR016159">
    <property type="entry name" value="Cullin_repeat-like_dom_sf"/>
</dbReference>
<dbReference type="Pfam" id="PF20669">
    <property type="entry name" value="Exo70_N"/>
    <property type="match status" value="1"/>
</dbReference>
<dbReference type="InterPro" id="IPR004140">
    <property type="entry name" value="Exo70"/>
</dbReference>
<sequence>MADHKSAVEGEKHLVAAALHIVRALGAHKNLEDDCRKLLVDLDMKLSAMALTSEQIKGGGGLTDIENWMNSVEMKVNSWVLDNSFVLNCSLEEASEYFELVEQVLGLADNLASFPFNDDWKKKELLHQAHTVLHFAMVKLEEEFSHILIKNRQFLETEKGNVSICLCRDVIIEEEEEEDGEGEEEEEEEVEESSISREFIINLVRPNVIPVLKCIVNLMFASKYDQECTVAYIRNRRVALAEVLFRLDMERMSIDELVKMDWPRLDLMIKKWIQSLKTFVRLYLASEKQLCDRVFEEFESSKLNCFIEISKSSMWQVLDFAEAICIGSVEPQKLFRILDMYEVLTDLIPNIDALFSGEARCSFQMEYREALNGLDRCVKRTFLAFESAVRWAPSTNPFAQGGIHHLTKYVMNYIKFLLEYEDTLNLLLKEDDVTAVSSSMIPIREQDEDTSDSVPPLAHRLRIVISYLESNLHLKANLYTDISLNHLFLMNNIHYMVQKIKGSNLRIIFGDPWLKRQIGKFQLQAREYKRATWGSILDLLKSEPGGGARPVSKKILRERFRSFILAFEEVYKIQTGWLIPDLQLRDEDPPSRCTSPVMRRIKPFVEHSQNCESKRRASRLCEATCCEPKRRALKRIEAKRCELKRRASKCSELECCEPKRCESKHSEANRCEPKHRELNCYEPKNCELKNCVLIADTEVSPSQPKTFSQGLSIQDASCKYSSIEFAQNEPNNK</sequence>
<keyword evidence="2 3" id="KW-0813">Transport</keyword>
<dbReference type="PANTHER" id="PTHR12542">
    <property type="entry name" value="EXOCYST COMPLEX PROTEIN EXO70"/>
    <property type="match status" value="1"/>
</dbReference>
<protein>
    <recommendedName>
        <fullName evidence="3">Exocyst subunit Exo70 family protein</fullName>
    </recommendedName>
</protein>
<dbReference type="EMBL" id="JAJJMB010007553">
    <property type="protein sequence ID" value="KAI3929841.1"/>
    <property type="molecule type" value="Genomic_DNA"/>
</dbReference>
<keyword evidence="3" id="KW-0268">Exocytosis</keyword>
<keyword evidence="3" id="KW-0653">Protein transport</keyword>
<comment type="function">
    <text evidence="3">Component of the exocyst complex.</text>
</comment>
<comment type="similarity">
    <text evidence="1 3">Belongs to the EXO70 family.</text>
</comment>
<dbReference type="Pfam" id="PF03081">
    <property type="entry name" value="Exo70_C"/>
    <property type="match status" value="1"/>
</dbReference>
<dbReference type="GO" id="GO:0006887">
    <property type="term" value="P:exocytosis"/>
    <property type="evidence" value="ECO:0007669"/>
    <property type="project" value="UniProtKB-KW"/>
</dbReference>
<evidence type="ECO:0000256" key="2">
    <source>
        <dbReference type="ARBA" id="ARBA00022448"/>
    </source>
</evidence>
<gene>
    <name evidence="5" type="ORF">MKW98_003995</name>
</gene>
<dbReference type="InterPro" id="IPR046364">
    <property type="entry name" value="Exo70_C"/>
</dbReference>
<keyword evidence="6" id="KW-1185">Reference proteome</keyword>
<organism evidence="5 6">
    <name type="scientific">Papaver atlanticum</name>
    <dbReference type="NCBI Taxonomy" id="357466"/>
    <lineage>
        <taxon>Eukaryota</taxon>
        <taxon>Viridiplantae</taxon>
        <taxon>Streptophyta</taxon>
        <taxon>Embryophyta</taxon>
        <taxon>Tracheophyta</taxon>
        <taxon>Spermatophyta</taxon>
        <taxon>Magnoliopsida</taxon>
        <taxon>Ranunculales</taxon>
        <taxon>Papaveraceae</taxon>
        <taxon>Papaveroideae</taxon>
        <taxon>Papaver</taxon>
    </lineage>
</organism>
<evidence type="ECO:0000259" key="4">
    <source>
        <dbReference type="Pfam" id="PF03081"/>
    </source>
</evidence>
<dbReference type="GO" id="GO:0005546">
    <property type="term" value="F:phosphatidylinositol-4,5-bisphosphate binding"/>
    <property type="evidence" value="ECO:0007669"/>
    <property type="project" value="InterPro"/>
</dbReference>
<dbReference type="AlphaFoldDB" id="A0AAD4SYN1"/>
<evidence type="ECO:0000313" key="5">
    <source>
        <dbReference type="EMBL" id="KAI3929841.1"/>
    </source>
</evidence>
<feature type="domain" description="Exocyst complex subunit Exo70 C-terminal" evidence="4">
    <location>
        <begin position="270"/>
        <end position="587"/>
    </location>
</feature>
<reference evidence="5" key="1">
    <citation type="submission" date="2022-04" db="EMBL/GenBank/DDBJ databases">
        <title>A functionally conserved STORR gene fusion in Papaver species that diverged 16.8 million years ago.</title>
        <authorList>
            <person name="Catania T."/>
        </authorList>
    </citation>
    <scope>NUCLEOTIDE SEQUENCE</scope>
    <source>
        <strain evidence="5">S-188037</strain>
    </source>
</reference>
<evidence type="ECO:0000256" key="3">
    <source>
        <dbReference type="RuleBase" id="RU365026"/>
    </source>
</evidence>
<evidence type="ECO:0000313" key="6">
    <source>
        <dbReference type="Proteomes" id="UP001202328"/>
    </source>
</evidence>
<dbReference type="PANTHER" id="PTHR12542:SF49">
    <property type="entry name" value="EXOCYST SUBUNIT EXO70 FAMILY PROTEIN"/>
    <property type="match status" value="1"/>
</dbReference>
<dbReference type="Proteomes" id="UP001202328">
    <property type="component" value="Unassembled WGS sequence"/>
</dbReference>
<dbReference type="Gene3D" id="1.20.1280.170">
    <property type="entry name" value="Exocyst complex component Exo70"/>
    <property type="match status" value="1"/>
</dbReference>
<dbReference type="GO" id="GO:0015031">
    <property type="term" value="P:protein transport"/>
    <property type="evidence" value="ECO:0007669"/>
    <property type="project" value="UniProtKB-KW"/>
</dbReference>
<dbReference type="SUPFAM" id="SSF74788">
    <property type="entry name" value="Cullin repeat-like"/>
    <property type="match status" value="1"/>
</dbReference>
<comment type="caution">
    <text evidence="5">The sequence shown here is derived from an EMBL/GenBank/DDBJ whole genome shotgun (WGS) entry which is preliminary data.</text>
</comment>
<name>A0AAD4SYN1_9MAGN</name>
<evidence type="ECO:0000256" key="1">
    <source>
        <dbReference type="ARBA" id="ARBA00006756"/>
    </source>
</evidence>